<dbReference type="GeneID" id="27675019"/>
<comment type="similarity">
    <text evidence="1">Belongs to the PheA/TfdB FAD monooxygenase family.</text>
</comment>
<dbReference type="PANTHER" id="PTHR43004:SF4">
    <property type="entry name" value="FAD-BINDING DOMAIN-CONTAINING PROTEIN"/>
    <property type="match status" value="1"/>
</dbReference>
<name>A0A0A2IYY2_PENEN</name>
<dbReference type="InterPro" id="IPR036249">
    <property type="entry name" value="Thioredoxin-like_sf"/>
</dbReference>
<dbReference type="FunFam" id="3.40.50.720:FF:000084">
    <property type="entry name" value="Short-chain dehydrogenase reductase"/>
    <property type="match status" value="1"/>
</dbReference>
<dbReference type="Gene3D" id="3.40.30.20">
    <property type="match status" value="1"/>
</dbReference>
<dbReference type="InterPro" id="IPR020904">
    <property type="entry name" value="Sc_DH/Rdtase_CS"/>
</dbReference>
<dbReference type="PRINTS" id="PR00420">
    <property type="entry name" value="RNGMNOXGNASE"/>
</dbReference>
<comment type="caution">
    <text evidence="8">The sequence shown here is derived from an EMBL/GenBank/DDBJ whole genome shotgun (WGS) entry which is preliminary data.</text>
</comment>
<dbReference type="InterPro" id="IPR012941">
    <property type="entry name" value="Phe_hydrox_C_dim_dom"/>
</dbReference>
<dbReference type="InterPro" id="IPR038220">
    <property type="entry name" value="PHOX_C_sf"/>
</dbReference>
<dbReference type="OrthoDB" id="5325318at2759"/>
<dbReference type="EMBL" id="JQFZ01000245">
    <property type="protein sequence ID" value="KGO53797.1"/>
    <property type="molecule type" value="Genomic_DNA"/>
</dbReference>
<dbReference type="SUPFAM" id="SSF52833">
    <property type="entry name" value="Thioredoxin-like"/>
    <property type="match status" value="1"/>
</dbReference>
<evidence type="ECO:0000313" key="9">
    <source>
        <dbReference type="Proteomes" id="UP000030143"/>
    </source>
</evidence>
<feature type="domain" description="Phenol hydroxylase-like C-terminal dimerisation" evidence="7">
    <location>
        <begin position="670"/>
        <end position="852"/>
    </location>
</feature>
<accession>A0A0A2IYY2</accession>
<dbReference type="SUPFAM" id="SSF51735">
    <property type="entry name" value="NAD(P)-binding Rossmann-fold domains"/>
    <property type="match status" value="1"/>
</dbReference>
<dbReference type="InterPro" id="IPR002347">
    <property type="entry name" value="SDR_fam"/>
</dbReference>
<dbReference type="AlphaFoldDB" id="A0A0A2IYY2"/>
<keyword evidence="2" id="KW-0285">Flavoprotein</keyword>
<dbReference type="Pfam" id="PF13561">
    <property type="entry name" value="adh_short_C2"/>
    <property type="match status" value="1"/>
</dbReference>
<keyword evidence="4" id="KW-0521">NADP</keyword>
<evidence type="ECO:0000256" key="1">
    <source>
        <dbReference type="ARBA" id="ARBA00007801"/>
    </source>
</evidence>
<dbReference type="InterPro" id="IPR050641">
    <property type="entry name" value="RIFMO-like"/>
</dbReference>
<dbReference type="InterPro" id="IPR002938">
    <property type="entry name" value="FAD-bd"/>
</dbReference>
<dbReference type="Proteomes" id="UP000030143">
    <property type="component" value="Unassembled WGS sequence"/>
</dbReference>
<dbReference type="GO" id="GO:0071949">
    <property type="term" value="F:FAD binding"/>
    <property type="evidence" value="ECO:0007669"/>
    <property type="project" value="InterPro"/>
</dbReference>
<dbReference type="PhylomeDB" id="A0A0A2IYY2"/>
<dbReference type="Gene3D" id="3.50.50.60">
    <property type="entry name" value="FAD/NAD(P)-binding domain"/>
    <property type="match status" value="1"/>
</dbReference>
<protein>
    <submittedName>
        <fullName evidence="8">Monooxygenase, FAD-binding</fullName>
    </submittedName>
</protein>
<keyword evidence="9" id="KW-1185">Reference proteome</keyword>
<feature type="domain" description="FAD-binding" evidence="6">
    <location>
        <begin position="283"/>
        <end position="638"/>
    </location>
</feature>
<organism evidence="8 9">
    <name type="scientific">Penicillium expansum</name>
    <name type="common">Blue mold rot fungus</name>
    <dbReference type="NCBI Taxonomy" id="27334"/>
    <lineage>
        <taxon>Eukaryota</taxon>
        <taxon>Fungi</taxon>
        <taxon>Dikarya</taxon>
        <taxon>Ascomycota</taxon>
        <taxon>Pezizomycotina</taxon>
        <taxon>Eurotiomycetes</taxon>
        <taxon>Eurotiomycetidae</taxon>
        <taxon>Eurotiales</taxon>
        <taxon>Aspergillaceae</taxon>
        <taxon>Penicillium</taxon>
    </lineage>
</organism>
<dbReference type="HOGENOM" id="CLU_009665_9_3_1"/>
<dbReference type="Pfam" id="PF01494">
    <property type="entry name" value="FAD_binding_3"/>
    <property type="match status" value="1"/>
</dbReference>
<dbReference type="InterPro" id="IPR036188">
    <property type="entry name" value="FAD/NAD-bd_sf"/>
</dbReference>
<dbReference type="Pfam" id="PF07976">
    <property type="entry name" value="Phe_hydrox_dim"/>
    <property type="match status" value="1"/>
</dbReference>
<dbReference type="STRING" id="27334.A0A0A2IYY2"/>
<sequence>MSEGKEHHYTFSLKGRTALVTGGARGCGLAFARGLAEEGADVAVFDVVSPEDGFHDIEKDCGVRTAYYKWVDCTFGGSIANNSRVDVSSQESLQEGFASFQKDFNNSLDICVPCAGINRHLPFLEFTYKDHQDLLSINVLGLYFTAQLAAKQMIANKTKHGSIVLVASMASHIAVRSQLCSAYCGTKGAVRSMCPAIAKELAEYGIRVNSISPGFVRTEMTAAFPHLLDGWKSEAMNGRIAEPEDIMGACVFLASDASSYMTGSDIVVDDHEGYRIGPVDASTTVVVVGAGPSGLMLACNLVRFGIAVVILDDRPDKTSTGKADGMQPKTIETFRQLRLADPLLKNGARVYDISFWESTANESLKRTGRKTHYPEHVGASDPYILLAHQGMVEEVMIDDMEARGVFVTRNSKFVSCSRVDGTTQLDIVYEDVTTNTPHKIRADYLVGCDGARSKVRSFIPDAELEGELTNAAWGVLDGVIDTDFPDLWSKVALRSHSAGSILWIPREKGMTRLYVELSSTDGERVEKSKATTEYVMSRAREAMNPFKLEWKTVEWFGTYVVGQRVAKRFMDSEAQIFIAGDAGHCHSALAAQGANTSMHDSFNLAWKLNLLVRGLAKPSLLNTYEEERQKIAYDLINFDVEHCKAFAAGDAELAKNFDDNIRFISGLGAEYGPGMLTQAPTTTSRLQPGMLQLPAKVTRYIDANLVDIQLDVPLLGQFKIYIFVPDVRRSGASLDNVCQQLQSILAGVNVQADQSYAKHPRGHSPSDEFVQAQRYTAVSSAFTFAMVTQSAQSEFEIAHLPEILQTSRWTLYVDNIGGPSCTEKWFGDLNRDKIGIAVVRPDGYVGAIDTWDFEQVGVIGQWVQDYFSFMV</sequence>
<proteinExistence type="inferred from homology"/>
<evidence type="ECO:0000256" key="5">
    <source>
        <dbReference type="ARBA" id="ARBA00023002"/>
    </source>
</evidence>
<evidence type="ECO:0000259" key="7">
    <source>
        <dbReference type="Pfam" id="PF07976"/>
    </source>
</evidence>
<gene>
    <name evidence="8" type="ORF">PEX2_023250</name>
</gene>
<reference evidence="8 9" key="1">
    <citation type="journal article" date="2015" name="Mol. Plant Microbe Interact.">
        <title>Genome, transcriptome, and functional analyses of Penicillium expansum provide new insights into secondary metabolism and pathogenicity.</title>
        <authorList>
            <person name="Ballester A.R."/>
            <person name="Marcet-Houben M."/>
            <person name="Levin E."/>
            <person name="Sela N."/>
            <person name="Selma-Lazaro C."/>
            <person name="Carmona L."/>
            <person name="Wisniewski M."/>
            <person name="Droby S."/>
            <person name="Gonzalez-Candelas L."/>
            <person name="Gabaldon T."/>
        </authorList>
    </citation>
    <scope>NUCLEOTIDE SEQUENCE [LARGE SCALE GENOMIC DNA]</scope>
    <source>
        <strain evidence="8 9">MD-8</strain>
    </source>
</reference>
<dbReference type="Gene3D" id="3.30.9.10">
    <property type="entry name" value="D-Amino Acid Oxidase, subunit A, domain 2"/>
    <property type="match status" value="1"/>
</dbReference>
<dbReference type="PROSITE" id="PS00061">
    <property type="entry name" value="ADH_SHORT"/>
    <property type="match status" value="1"/>
</dbReference>
<keyword evidence="3" id="KW-0274">FAD</keyword>
<evidence type="ECO:0000256" key="4">
    <source>
        <dbReference type="ARBA" id="ARBA00022857"/>
    </source>
</evidence>
<dbReference type="SUPFAM" id="SSF54373">
    <property type="entry name" value="FAD-linked reductases, C-terminal domain"/>
    <property type="match status" value="1"/>
</dbReference>
<dbReference type="SUPFAM" id="SSF51905">
    <property type="entry name" value="FAD/NAD(P)-binding domain"/>
    <property type="match status" value="1"/>
</dbReference>
<dbReference type="Gene3D" id="3.40.50.720">
    <property type="entry name" value="NAD(P)-binding Rossmann-like Domain"/>
    <property type="match status" value="1"/>
</dbReference>
<keyword evidence="5" id="KW-0560">Oxidoreductase</keyword>
<evidence type="ECO:0000313" key="8">
    <source>
        <dbReference type="EMBL" id="KGO53797.1"/>
    </source>
</evidence>
<dbReference type="GO" id="GO:0016709">
    <property type="term" value="F:oxidoreductase activity, acting on paired donors, with incorporation or reduction of molecular oxygen, NAD(P)H as one donor, and incorporation of one atom of oxygen"/>
    <property type="evidence" value="ECO:0007669"/>
    <property type="project" value="UniProtKB-ARBA"/>
</dbReference>
<dbReference type="PANTHER" id="PTHR43004">
    <property type="entry name" value="TRK SYSTEM POTASSIUM UPTAKE PROTEIN"/>
    <property type="match status" value="1"/>
</dbReference>
<dbReference type="RefSeq" id="XP_016596344.1">
    <property type="nucleotide sequence ID" value="XM_016739600.1"/>
</dbReference>
<dbReference type="VEuPathDB" id="FungiDB:PEXP_041370"/>
<evidence type="ECO:0000256" key="2">
    <source>
        <dbReference type="ARBA" id="ARBA00022630"/>
    </source>
</evidence>
<dbReference type="InterPro" id="IPR036291">
    <property type="entry name" value="NAD(P)-bd_dom_sf"/>
</dbReference>
<keyword evidence="8" id="KW-0503">Monooxygenase</keyword>
<evidence type="ECO:0000256" key="3">
    <source>
        <dbReference type="ARBA" id="ARBA00022827"/>
    </source>
</evidence>
<evidence type="ECO:0000259" key="6">
    <source>
        <dbReference type="Pfam" id="PF01494"/>
    </source>
</evidence>